<organism evidence="3 4">
    <name type="scientific">Luedemannella helvata</name>
    <dbReference type="NCBI Taxonomy" id="349315"/>
    <lineage>
        <taxon>Bacteria</taxon>
        <taxon>Bacillati</taxon>
        <taxon>Actinomycetota</taxon>
        <taxon>Actinomycetes</taxon>
        <taxon>Micromonosporales</taxon>
        <taxon>Micromonosporaceae</taxon>
        <taxon>Luedemannella</taxon>
    </lineage>
</organism>
<dbReference type="InterPro" id="IPR050564">
    <property type="entry name" value="F420-G6PD/mer"/>
</dbReference>
<name>A0ABN2KHN2_9ACTN</name>
<evidence type="ECO:0000313" key="3">
    <source>
        <dbReference type="EMBL" id="GAA1756390.1"/>
    </source>
</evidence>
<dbReference type="InterPro" id="IPR019945">
    <property type="entry name" value="F420_G6P_DH-rel"/>
</dbReference>
<keyword evidence="4" id="KW-1185">Reference proteome</keyword>
<dbReference type="InterPro" id="IPR011251">
    <property type="entry name" value="Luciferase-like_dom"/>
</dbReference>
<evidence type="ECO:0000256" key="1">
    <source>
        <dbReference type="ARBA" id="ARBA00023002"/>
    </source>
</evidence>
<dbReference type="RefSeq" id="WP_344081734.1">
    <property type="nucleotide sequence ID" value="NZ_BAAALS010000013.1"/>
</dbReference>
<dbReference type="PANTHER" id="PTHR43244">
    <property type="match status" value="1"/>
</dbReference>
<accession>A0ABN2KHN2</accession>
<dbReference type="CDD" id="cd01097">
    <property type="entry name" value="Tetrahydromethanopterin_reductase"/>
    <property type="match status" value="1"/>
</dbReference>
<evidence type="ECO:0000313" key="4">
    <source>
        <dbReference type="Proteomes" id="UP001500655"/>
    </source>
</evidence>
<dbReference type="Gene3D" id="3.20.20.30">
    <property type="entry name" value="Luciferase-like domain"/>
    <property type="match status" value="1"/>
</dbReference>
<dbReference type="EMBL" id="BAAALS010000013">
    <property type="protein sequence ID" value="GAA1756390.1"/>
    <property type="molecule type" value="Genomic_DNA"/>
</dbReference>
<evidence type="ECO:0000259" key="2">
    <source>
        <dbReference type="Pfam" id="PF00296"/>
    </source>
</evidence>
<keyword evidence="1" id="KW-0560">Oxidoreductase</keyword>
<dbReference type="InterPro" id="IPR036661">
    <property type="entry name" value="Luciferase-like_sf"/>
</dbReference>
<reference evidence="3 4" key="1">
    <citation type="journal article" date="2019" name="Int. J. Syst. Evol. Microbiol.">
        <title>The Global Catalogue of Microorganisms (GCM) 10K type strain sequencing project: providing services to taxonomists for standard genome sequencing and annotation.</title>
        <authorList>
            <consortium name="The Broad Institute Genomics Platform"/>
            <consortium name="The Broad Institute Genome Sequencing Center for Infectious Disease"/>
            <person name="Wu L."/>
            <person name="Ma J."/>
        </authorList>
    </citation>
    <scope>NUCLEOTIDE SEQUENCE [LARGE SCALE GENOMIC DNA]</scope>
    <source>
        <strain evidence="3 4">JCM 13249</strain>
    </source>
</reference>
<dbReference type="NCBIfam" id="TIGR03557">
    <property type="entry name" value="F420_G6P_family"/>
    <property type="match status" value="1"/>
</dbReference>
<sequence>MVTIGYALSSEEHPASDLVRYAARAEDVGFGYAMISDHFHPWIGEQGQSPFVWSVLGGIAQATTHLRVGTGVTCPIMRYHPAIVAQAAATVATMMPGRFMLGVGTGEALNEHVVARRWPAYEVRAAMLAEAVDIMRRLFAGDQVRHYGEHFTVENARLYSRPDTPPPILVAAGAPRAARLAARIGDGLVNYAPDPGVVEAFDQPEKPRLVQYNVCWAKDEAQARATARRVCPTVALPGELGQHLPEVAHYEQFAGTVTEDRIAEVIVCGPDPERHLAGIQRCVDAGYDHVHVDQVGPDQEGFFAFYEQEILPKLR</sequence>
<comment type="caution">
    <text evidence="3">The sequence shown here is derived from an EMBL/GenBank/DDBJ whole genome shotgun (WGS) entry which is preliminary data.</text>
</comment>
<feature type="domain" description="Luciferase-like" evidence="2">
    <location>
        <begin position="8"/>
        <end position="289"/>
    </location>
</feature>
<gene>
    <name evidence="3" type="ORF">GCM10009681_29440</name>
</gene>
<dbReference type="PANTHER" id="PTHR43244:SF1">
    <property type="entry name" value="5,10-METHYLENETETRAHYDROMETHANOPTERIN REDUCTASE"/>
    <property type="match status" value="1"/>
</dbReference>
<proteinExistence type="predicted"/>
<dbReference type="SUPFAM" id="SSF51679">
    <property type="entry name" value="Bacterial luciferase-like"/>
    <property type="match status" value="1"/>
</dbReference>
<dbReference type="Pfam" id="PF00296">
    <property type="entry name" value="Bac_luciferase"/>
    <property type="match status" value="1"/>
</dbReference>
<protein>
    <submittedName>
        <fullName evidence="3">LLM class F420-dependent oxidoreductase</fullName>
    </submittedName>
</protein>
<dbReference type="Proteomes" id="UP001500655">
    <property type="component" value="Unassembled WGS sequence"/>
</dbReference>